<gene>
    <name evidence="1" type="ORF">GTP41_18340</name>
</gene>
<sequence>MENTPIPDDIRRYVLTRVPSVPYMEAILLLREKRDVCWEAEQVARRLYLSEGQADLLLQQLRDDGVVQLIQGKTNAYSYAPVSGELAELIDRVAQAYIANLIAISTLIHSRAGGKAKMLAEAFVWRKDK</sequence>
<protein>
    <submittedName>
        <fullName evidence="1">Uncharacterized protein</fullName>
    </submittedName>
</protein>
<evidence type="ECO:0000313" key="1">
    <source>
        <dbReference type="EMBL" id="MYN04054.1"/>
    </source>
</evidence>
<dbReference type="Proteomes" id="UP000448575">
    <property type="component" value="Unassembled WGS sequence"/>
</dbReference>
<evidence type="ECO:0000313" key="2">
    <source>
        <dbReference type="Proteomes" id="UP000448575"/>
    </source>
</evidence>
<accession>A0A6N9HKD3</accession>
<dbReference type="AlphaFoldDB" id="A0A6N9HKD3"/>
<dbReference type="RefSeq" id="WP_161027021.1">
    <property type="nucleotide sequence ID" value="NZ_WWCJ01000013.1"/>
</dbReference>
<organism evidence="1 2">
    <name type="scientific">Pseudoduganella guangdongensis</name>
    <dbReference type="NCBI Taxonomy" id="2692179"/>
    <lineage>
        <taxon>Bacteria</taxon>
        <taxon>Pseudomonadati</taxon>
        <taxon>Pseudomonadota</taxon>
        <taxon>Betaproteobacteria</taxon>
        <taxon>Burkholderiales</taxon>
        <taxon>Oxalobacteraceae</taxon>
        <taxon>Telluria group</taxon>
        <taxon>Pseudoduganella</taxon>
    </lineage>
</organism>
<proteinExistence type="predicted"/>
<name>A0A6N9HKD3_9BURK</name>
<reference evidence="1 2" key="1">
    <citation type="submission" date="2019-12" db="EMBL/GenBank/DDBJ databases">
        <title>Novel species isolated from a subtropical stream in China.</title>
        <authorList>
            <person name="Lu H."/>
        </authorList>
    </citation>
    <scope>NUCLEOTIDE SEQUENCE [LARGE SCALE GENOMIC DNA]</scope>
    <source>
        <strain evidence="1 2">DS3</strain>
    </source>
</reference>
<dbReference type="EMBL" id="WWCJ01000013">
    <property type="protein sequence ID" value="MYN04054.1"/>
    <property type="molecule type" value="Genomic_DNA"/>
</dbReference>
<keyword evidence="2" id="KW-1185">Reference proteome</keyword>
<comment type="caution">
    <text evidence="1">The sequence shown here is derived from an EMBL/GenBank/DDBJ whole genome shotgun (WGS) entry which is preliminary data.</text>
</comment>